<organism evidence="2 3">
    <name type="scientific">Pseudomonas putida (strain DOT-T1E)</name>
    <dbReference type="NCBI Taxonomy" id="1196325"/>
    <lineage>
        <taxon>Bacteria</taxon>
        <taxon>Pseudomonadati</taxon>
        <taxon>Pseudomonadota</taxon>
        <taxon>Gammaproteobacteria</taxon>
        <taxon>Pseudomonadales</taxon>
        <taxon>Pseudomonadaceae</taxon>
        <taxon>Pseudomonas</taxon>
    </lineage>
</organism>
<evidence type="ECO:0000313" key="2">
    <source>
        <dbReference type="EMBL" id="AEK25451.1"/>
    </source>
</evidence>
<keyword evidence="2" id="KW-0614">Plasmid</keyword>
<protein>
    <submittedName>
        <fullName evidence="2">Uncharacterized protein</fullName>
    </submittedName>
</protein>
<name>G0WPI1_PSEPT</name>
<reference evidence="3" key="2">
    <citation type="journal article" date="2013" name="Microb. Biotechnol.">
        <title>Metabolic potential of the organic-solvent tolerant Pseudomonas putida DOT-T1E deduced from its annotated genome.</title>
        <authorList>
            <person name="Udaondo Z."/>
            <person name="Molina L."/>
            <person name="Daniels C."/>
            <person name="Gomez M.J."/>
            <person name="Molina-Henares M.A."/>
            <person name="Matilla M.A."/>
            <person name="Roca A."/>
            <person name="Fernandez M."/>
            <person name="Duque E."/>
            <person name="Segura A."/>
            <person name="Ramos J.L."/>
        </authorList>
    </citation>
    <scope>NUCLEOTIDE SEQUENCE [LARGE SCALE GENOMIC DNA]</scope>
    <source>
        <strain evidence="3">DOT-T1E</strain>
        <plasmid>Plasmid pGRT1</plasmid>
    </source>
</reference>
<sequence length="165" mass="18495">MAFTGRKPHQRRSPGLHGQHNHPERATALSFIWSKHVILQFKFFNTEQQETALFQTEIDLNGLVAVAESKREMIREKGKSFAQSAVPFWASELVKAMEANDEQAMGRHAIQAAMAAWLADSIFDGATKADYESSYLEFNVHPTGMVVLNRHPMARYKAPKGAPSP</sequence>
<feature type="compositionally biased region" description="Basic residues" evidence="1">
    <location>
        <begin position="1"/>
        <end position="14"/>
    </location>
</feature>
<dbReference type="AlphaFoldDB" id="G0WPI1"/>
<feature type="region of interest" description="Disordered" evidence="1">
    <location>
        <begin position="1"/>
        <end position="22"/>
    </location>
</feature>
<accession>G0WPI1</accession>
<geneLocation type="plasmid" evidence="2 3">
    <name>pGRT1</name>
</geneLocation>
<evidence type="ECO:0000313" key="3">
    <source>
        <dbReference type="Proteomes" id="UP000006503"/>
    </source>
</evidence>
<dbReference type="EMBL" id="HM626202">
    <property type="protein sequence ID" value="AEK25451.1"/>
    <property type="molecule type" value="Genomic_DNA"/>
</dbReference>
<reference evidence="2 3" key="1">
    <citation type="journal article" date="2011" name="Environ. Microbiol.">
        <title>The pGRT1 plasmid of Pseudomonas putida DOT-T1E encodes functions relevant for survival under harsh conditions in the environment.</title>
        <authorList>
            <person name="Molina L."/>
            <person name="Duque E."/>
            <person name="Gomez M.J."/>
            <person name="Krell T."/>
            <person name="Lacal J."/>
            <person name="Garcia-Puente A."/>
            <person name="Garcia V."/>
            <person name="Matilla M.A."/>
            <person name="Ramos J.L."/>
            <person name="Segura A."/>
        </authorList>
    </citation>
    <scope>NUCLEOTIDE SEQUENCE [LARGE SCALE GENOMIC DNA]</scope>
    <source>
        <strain evidence="2 3">DOT-T1E</strain>
        <plasmid evidence="3">Plasmid pGRT1</plasmid>
    </source>
</reference>
<dbReference type="Proteomes" id="UP000006503">
    <property type="component" value="Plasmid pGRT1"/>
</dbReference>
<evidence type="ECO:0000256" key="1">
    <source>
        <dbReference type="SAM" id="MobiDB-lite"/>
    </source>
</evidence>
<proteinExistence type="predicted"/>